<comment type="catalytic activity">
    <reaction evidence="1 6">
        <text>Hydrolysis of terminal non-reducing beta-D-galactose residues in beta-D-galactosides.</text>
        <dbReference type="EC" id="3.2.1.23"/>
    </reaction>
</comment>
<proteinExistence type="inferred from homology"/>
<protein>
    <recommendedName>
        <fullName evidence="3 6">Beta-galactosidase</fullName>
        <shortName evidence="6">Beta-gal</shortName>
        <ecNumber evidence="3 6">3.2.1.23</ecNumber>
    </recommendedName>
</protein>
<dbReference type="SUPFAM" id="SSF52317">
    <property type="entry name" value="Class I glutamine amidotransferase-like"/>
    <property type="match status" value="1"/>
</dbReference>
<evidence type="ECO:0000259" key="8">
    <source>
        <dbReference type="Pfam" id="PF08532"/>
    </source>
</evidence>
<dbReference type="InterPro" id="IPR013739">
    <property type="entry name" value="Beta_galactosidase_C"/>
</dbReference>
<dbReference type="GO" id="GO:0004565">
    <property type="term" value="F:beta-galactosidase activity"/>
    <property type="evidence" value="ECO:0007669"/>
    <property type="project" value="UniProtKB-EC"/>
</dbReference>
<keyword evidence="5 6" id="KW-0326">Glycosidase</keyword>
<dbReference type="InterPro" id="IPR017853">
    <property type="entry name" value="GH"/>
</dbReference>
<evidence type="ECO:0000256" key="3">
    <source>
        <dbReference type="ARBA" id="ARBA00012756"/>
    </source>
</evidence>
<dbReference type="Pfam" id="PF08532">
    <property type="entry name" value="Glyco_hydro_42M"/>
    <property type="match status" value="1"/>
</dbReference>
<feature type="domain" description="Glycoside hydrolase family 42 N-terminal" evidence="7">
    <location>
        <begin position="19"/>
        <end position="388"/>
    </location>
</feature>
<dbReference type="InterPro" id="IPR013529">
    <property type="entry name" value="Glyco_hydro_42_N"/>
</dbReference>
<dbReference type="PANTHER" id="PTHR36447">
    <property type="entry name" value="BETA-GALACTOSIDASE GANA"/>
    <property type="match status" value="1"/>
</dbReference>
<dbReference type="PIRSF" id="PIRSF001084">
    <property type="entry name" value="B-galactosidase"/>
    <property type="match status" value="1"/>
</dbReference>
<dbReference type="Gene3D" id="3.40.50.880">
    <property type="match status" value="1"/>
</dbReference>
<evidence type="ECO:0000313" key="10">
    <source>
        <dbReference type="EMBL" id="MFC6881662.1"/>
    </source>
</evidence>
<dbReference type="Proteomes" id="UP001596380">
    <property type="component" value="Unassembled WGS sequence"/>
</dbReference>
<dbReference type="Pfam" id="PF02449">
    <property type="entry name" value="Glyco_hydro_42"/>
    <property type="match status" value="1"/>
</dbReference>
<feature type="domain" description="Beta-galactosidase trimerisation" evidence="8">
    <location>
        <begin position="399"/>
        <end position="599"/>
    </location>
</feature>
<dbReference type="Pfam" id="PF08533">
    <property type="entry name" value="Glyco_hydro_42C"/>
    <property type="match status" value="1"/>
</dbReference>
<dbReference type="PANTHER" id="PTHR36447:SF1">
    <property type="entry name" value="BETA-GALACTOSIDASE GANA"/>
    <property type="match status" value="1"/>
</dbReference>
<evidence type="ECO:0000256" key="4">
    <source>
        <dbReference type="ARBA" id="ARBA00022801"/>
    </source>
</evidence>
<evidence type="ECO:0000259" key="9">
    <source>
        <dbReference type="Pfam" id="PF08533"/>
    </source>
</evidence>
<feature type="domain" description="Beta-galactosidase C-terminal" evidence="9">
    <location>
        <begin position="608"/>
        <end position="659"/>
    </location>
</feature>
<dbReference type="InterPro" id="IPR003476">
    <property type="entry name" value="Glyco_hydro_42"/>
</dbReference>
<evidence type="ECO:0000256" key="5">
    <source>
        <dbReference type="ARBA" id="ARBA00023295"/>
    </source>
</evidence>
<dbReference type="CDD" id="cd03143">
    <property type="entry name" value="A4_beta-galactosidase_middle_domain"/>
    <property type="match status" value="1"/>
</dbReference>
<evidence type="ECO:0000256" key="2">
    <source>
        <dbReference type="ARBA" id="ARBA00005940"/>
    </source>
</evidence>
<gene>
    <name evidence="10" type="ORF">ACFQKB_18030</name>
</gene>
<comment type="caution">
    <text evidence="10">The sequence shown here is derived from an EMBL/GenBank/DDBJ whole genome shotgun (WGS) entry which is preliminary data.</text>
</comment>
<dbReference type="InterPro" id="IPR013780">
    <property type="entry name" value="Glyco_hydro_b"/>
</dbReference>
<dbReference type="Gene3D" id="2.60.40.1180">
    <property type="entry name" value="Golgi alpha-mannosidase II"/>
    <property type="match status" value="1"/>
</dbReference>
<keyword evidence="11" id="KW-1185">Reference proteome</keyword>
<reference evidence="11" key="1">
    <citation type="journal article" date="2019" name="Int. J. Syst. Evol. Microbiol.">
        <title>The Global Catalogue of Microorganisms (GCM) 10K type strain sequencing project: providing services to taxonomists for standard genome sequencing and annotation.</title>
        <authorList>
            <consortium name="The Broad Institute Genomics Platform"/>
            <consortium name="The Broad Institute Genome Sequencing Center for Infectious Disease"/>
            <person name="Wu L."/>
            <person name="Ma J."/>
        </authorList>
    </citation>
    <scope>NUCLEOTIDE SEQUENCE [LARGE SCALE GENOMIC DNA]</scope>
    <source>
        <strain evidence="11">JCM 3369</strain>
    </source>
</reference>
<dbReference type="InterPro" id="IPR013738">
    <property type="entry name" value="Beta_galactosidase_Trimer"/>
</dbReference>
<dbReference type="EMBL" id="JBHSXS010000009">
    <property type="protein sequence ID" value="MFC6881662.1"/>
    <property type="molecule type" value="Genomic_DNA"/>
</dbReference>
<keyword evidence="4 6" id="KW-0378">Hydrolase</keyword>
<evidence type="ECO:0000256" key="1">
    <source>
        <dbReference type="ARBA" id="ARBA00001412"/>
    </source>
</evidence>
<evidence type="ECO:0000259" key="7">
    <source>
        <dbReference type="Pfam" id="PF02449"/>
    </source>
</evidence>
<dbReference type="InterPro" id="IPR029062">
    <property type="entry name" value="Class_I_gatase-like"/>
</dbReference>
<dbReference type="EC" id="3.2.1.23" evidence="3 6"/>
<organism evidence="10 11">
    <name type="scientific">Actinomadura yumaensis</name>
    <dbReference type="NCBI Taxonomy" id="111807"/>
    <lineage>
        <taxon>Bacteria</taxon>
        <taxon>Bacillati</taxon>
        <taxon>Actinomycetota</taxon>
        <taxon>Actinomycetes</taxon>
        <taxon>Streptosporangiales</taxon>
        <taxon>Thermomonosporaceae</taxon>
        <taxon>Actinomadura</taxon>
    </lineage>
</organism>
<evidence type="ECO:0000313" key="11">
    <source>
        <dbReference type="Proteomes" id="UP001596380"/>
    </source>
</evidence>
<comment type="similarity">
    <text evidence="2 6">Belongs to the glycosyl hydrolase 42 family.</text>
</comment>
<name>A0ABW2CJA3_9ACTN</name>
<evidence type="ECO:0000256" key="6">
    <source>
        <dbReference type="PIRNR" id="PIRNR001084"/>
    </source>
</evidence>
<accession>A0ABW2CJA3</accession>
<dbReference type="Gene3D" id="3.20.20.80">
    <property type="entry name" value="Glycosidases"/>
    <property type="match status" value="1"/>
</dbReference>
<sequence length="678" mass="74245">MHRSRETLTRVAGLLYGGDYNPEQWPEEVWAEDAALMREAGVTMVTVGVFSWARLQPGPDAWDFGWLDRLMDLLHGHGIAVDLATATASPPAWLVRARPEILPVTADGVRLEFGSRQHYCPSSPAYREAAVRLARAIAERYEGHPALALWHIHNEYGDHVTECFCEVSAADFRRWLRDRYGDVGALNAAWGTDFWSQRYGAWEEIEPPRTAPGPVNPTQTLDWRRFCSDALLACHMAEKAVLDEVSPGVPVTTNFMSMFKPLDYWEWAAHEDLVSDDAYPDPADPEAHVTAAMNYDLMRSLKGGRPWLLLEQAASAVSWRPVNVPKRPGLQRLWSLQTVAHGADGVMYFQWRASRAGAEKYHSALLPHGGTASRGWAETVRFGRELARLAEVAGSRTAADTAIVLDWDSWWALEQDDHPSLRLDLKELTSAWYAALWRNGAAVDFVPPDADLEPYRLVLAPNLYLLRNATAESLTRYVAGGGHLVCGFFSGIVDENDHIHLGGYPAPLRDALGIVVDEFWPIPDGESVEVATLGHATLWSEWLDTTTAETFAPYASGPLAGRPAVTRNAHGAGTAWYVSCHLPGALDAVLGAALDAAGVRPVHDVPPGVEATRRGPYLFLLNHGDGHATVRGLDGADLLTGAAVRGELRLAPLGAAVVRTAEPAAAEPGTPHHDRRSS</sequence>
<dbReference type="RefSeq" id="WP_378049020.1">
    <property type="nucleotide sequence ID" value="NZ_JBHSXE010000001.1"/>
</dbReference>
<dbReference type="SUPFAM" id="SSF51445">
    <property type="entry name" value="(Trans)glycosidases"/>
    <property type="match status" value="1"/>
</dbReference>